<dbReference type="Proteomes" id="UP001549920">
    <property type="component" value="Unassembled WGS sequence"/>
</dbReference>
<keyword evidence="8" id="KW-0807">Transducer</keyword>
<reference evidence="11 12" key="1">
    <citation type="submission" date="2024-06" db="EMBL/GenBank/DDBJ databases">
        <title>A chromosome-level genome assembly of beet webworm, Loxostege sticticalis.</title>
        <authorList>
            <person name="Zhang Y."/>
        </authorList>
    </citation>
    <scope>NUCLEOTIDE SEQUENCE [LARGE SCALE GENOMIC DNA]</scope>
    <source>
        <strain evidence="11">AQ026</strain>
        <tissue evidence="11">Whole body</tissue>
    </source>
</reference>
<sequence length="341" mass="39169">MKSDITVANAIGNSSDTFIEKWKEILEVSISGRVAWFQVFFNTTLVMIFVAGVCGNLLTCLVIYYNKNMHTVTNYYLFNMAVSDLLVAFALLIDLNGYTGYPYDVYGDQLCKLNFFLVGILWNNSILTISVLAVERFIAVWHPLLLDKELEWRRVMRIIFFIWVIAFIEAIPEVFTVNLLKVRGSSVCFIVPTPFAKQLNGILGLVSFVIPLGINILMYTMVAFKVNATQTSYNHSGSQVFNRGNSSKKVNKLVMALTVSFMVCWMPFFAMRIMIYTLDVGRPSWYLRNWDLLLMLMTINCWFSTVLNPLLSLMSVKFRNALKAFWNTKFKRPQLKPRNTS</sequence>
<organism evidence="11 12">
    <name type="scientific">Loxostege sticticalis</name>
    <name type="common">Beet webworm moth</name>
    <dbReference type="NCBI Taxonomy" id="481309"/>
    <lineage>
        <taxon>Eukaryota</taxon>
        <taxon>Metazoa</taxon>
        <taxon>Ecdysozoa</taxon>
        <taxon>Arthropoda</taxon>
        <taxon>Hexapoda</taxon>
        <taxon>Insecta</taxon>
        <taxon>Pterygota</taxon>
        <taxon>Neoptera</taxon>
        <taxon>Endopterygota</taxon>
        <taxon>Lepidoptera</taxon>
        <taxon>Glossata</taxon>
        <taxon>Ditrysia</taxon>
        <taxon>Pyraloidea</taxon>
        <taxon>Crambidae</taxon>
        <taxon>Pyraustinae</taxon>
        <taxon>Loxostege</taxon>
    </lineage>
</organism>
<evidence type="ECO:0000256" key="5">
    <source>
        <dbReference type="ARBA" id="ARBA00023040"/>
    </source>
</evidence>
<comment type="caution">
    <text evidence="11">The sequence shown here is derived from an EMBL/GenBank/DDBJ whole genome shotgun (WGS) entry which is preliminary data.</text>
</comment>
<keyword evidence="3 9" id="KW-0812">Transmembrane</keyword>
<feature type="transmembrane region" description="Helical" evidence="9">
    <location>
        <begin position="202"/>
        <end position="224"/>
    </location>
</feature>
<evidence type="ECO:0000313" key="11">
    <source>
        <dbReference type="EMBL" id="KAL0880652.1"/>
    </source>
</evidence>
<evidence type="ECO:0000256" key="2">
    <source>
        <dbReference type="ARBA" id="ARBA00010663"/>
    </source>
</evidence>
<dbReference type="PANTHER" id="PTHR24243:SF208">
    <property type="entry name" value="PYROKININ-1 RECEPTOR"/>
    <property type="match status" value="1"/>
</dbReference>
<dbReference type="InterPro" id="IPR000276">
    <property type="entry name" value="GPCR_Rhodpsn"/>
</dbReference>
<dbReference type="Pfam" id="PF00001">
    <property type="entry name" value="7tm_1"/>
    <property type="match status" value="1"/>
</dbReference>
<keyword evidence="12" id="KW-1185">Reference proteome</keyword>
<accession>A0ABR3HVT1</accession>
<gene>
    <name evidence="11" type="ORF">ABMA27_001874</name>
</gene>
<dbReference type="Gene3D" id="1.20.1070.10">
    <property type="entry name" value="Rhodopsin 7-helix transmembrane proteins"/>
    <property type="match status" value="1"/>
</dbReference>
<feature type="transmembrane region" description="Helical" evidence="9">
    <location>
        <begin position="76"/>
        <end position="93"/>
    </location>
</feature>
<dbReference type="PRINTS" id="PR00237">
    <property type="entry name" value="GPCRRHODOPSN"/>
</dbReference>
<evidence type="ECO:0000256" key="7">
    <source>
        <dbReference type="ARBA" id="ARBA00023170"/>
    </source>
</evidence>
<protein>
    <recommendedName>
        <fullName evidence="10">G-protein coupled receptors family 1 profile domain-containing protein</fullName>
    </recommendedName>
</protein>
<keyword evidence="4 9" id="KW-1133">Transmembrane helix</keyword>
<feature type="transmembrane region" description="Helical" evidence="9">
    <location>
        <begin position="253"/>
        <end position="278"/>
    </location>
</feature>
<dbReference type="InterPro" id="IPR017452">
    <property type="entry name" value="GPCR_Rhodpsn_7TM"/>
</dbReference>
<comment type="subcellular location">
    <subcellularLocation>
        <location evidence="1">Membrane</location>
        <topology evidence="1">Multi-pass membrane protein</topology>
    </subcellularLocation>
</comment>
<keyword evidence="6 9" id="KW-0472">Membrane</keyword>
<dbReference type="PROSITE" id="PS50262">
    <property type="entry name" value="G_PROTEIN_RECEP_F1_2"/>
    <property type="match status" value="1"/>
</dbReference>
<keyword evidence="7" id="KW-0675">Receptor</keyword>
<keyword evidence="5" id="KW-0297">G-protein coupled receptor</keyword>
<evidence type="ECO:0000256" key="1">
    <source>
        <dbReference type="ARBA" id="ARBA00004141"/>
    </source>
</evidence>
<feature type="transmembrane region" description="Helical" evidence="9">
    <location>
        <begin position="39"/>
        <end position="64"/>
    </location>
</feature>
<evidence type="ECO:0000313" key="12">
    <source>
        <dbReference type="Proteomes" id="UP001549920"/>
    </source>
</evidence>
<dbReference type="PANTHER" id="PTHR24243">
    <property type="entry name" value="G-PROTEIN COUPLED RECEPTOR"/>
    <property type="match status" value="1"/>
</dbReference>
<evidence type="ECO:0000256" key="3">
    <source>
        <dbReference type="ARBA" id="ARBA00022692"/>
    </source>
</evidence>
<proteinExistence type="inferred from homology"/>
<feature type="domain" description="G-protein coupled receptors family 1 profile" evidence="10">
    <location>
        <begin position="55"/>
        <end position="312"/>
    </location>
</feature>
<evidence type="ECO:0000256" key="6">
    <source>
        <dbReference type="ARBA" id="ARBA00023136"/>
    </source>
</evidence>
<evidence type="ECO:0000259" key="10">
    <source>
        <dbReference type="PROSITE" id="PS50262"/>
    </source>
</evidence>
<evidence type="ECO:0000256" key="9">
    <source>
        <dbReference type="SAM" id="Phobius"/>
    </source>
</evidence>
<evidence type="ECO:0000256" key="4">
    <source>
        <dbReference type="ARBA" id="ARBA00022989"/>
    </source>
</evidence>
<evidence type="ECO:0000256" key="8">
    <source>
        <dbReference type="ARBA" id="ARBA00023224"/>
    </source>
</evidence>
<feature type="transmembrane region" description="Helical" evidence="9">
    <location>
        <begin position="155"/>
        <end position="175"/>
    </location>
</feature>
<dbReference type="EMBL" id="JBEUOH010000012">
    <property type="protein sequence ID" value="KAL0880652.1"/>
    <property type="molecule type" value="Genomic_DNA"/>
</dbReference>
<dbReference type="SUPFAM" id="SSF81321">
    <property type="entry name" value="Family A G protein-coupled receptor-like"/>
    <property type="match status" value="1"/>
</dbReference>
<feature type="transmembrane region" description="Helical" evidence="9">
    <location>
        <begin position="290"/>
        <end position="311"/>
    </location>
</feature>
<comment type="similarity">
    <text evidence="2">Belongs to the G-protein coupled receptor 1 family.</text>
</comment>
<name>A0ABR3HVT1_LOXSC</name>
<feature type="transmembrane region" description="Helical" evidence="9">
    <location>
        <begin position="113"/>
        <end position="134"/>
    </location>
</feature>